<evidence type="ECO:0000256" key="5">
    <source>
        <dbReference type="SAM" id="Phobius"/>
    </source>
</evidence>
<organism evidence="7 8">
    <name type="scientific">Pseudidiomarina gelatinasegens</name>
    <dbReference type="NCBI Taxonomy" id="2487740"/>
    <lineage>
        <taxon>Bacteria</taxon>
        <taxon>Pseudomonadati</taxon>
        <taxon>Pseudomonadota</taxon>
        <taxon>Gammaproteobacteria</taxon>
        <taxon>Alteromonadales</taxon>
        <taxon>Idiomarinaceae</taxon>
        <taxon>Pseudidiomarina</taxon>
    </lineage>
</organism>
<dbReference type="EMBL" id="RSFE01000003">
    <property type="protein sequence ID" value="RWU11811.1"/>
    <property type="molecule type" value="Genomic_DNA"/>
</dbReference>
<dbReference type="AlphaFoldDB" id="A0A451GF92"/>
<keyword evidence="3 5" id="KW-1133">Transmembrane helix</keyword>
<dbReference type="PANTHER" id="PTHR32322">
    <property type="entry name" value="INNER MEMBRANE TRANSPORTER"/>
    <property type="match status" value="1"/>
</dbReference>
<feature type="transmembrane region" description="Helical" evidence="5">
    <location>
        <begin position="116"/>
        <end position="134"/>
    </location>
</feature>
<dbReference type="GO" id="GO:0016020">
    <property type="term" value="C:membrane"/>
    <property type="evidence" value="ECO:0007669"/>
    <property type="project" value="UniProtKB-SubCell"/>
</dbReference>
<feature type="transmembrane region" description="Helical" evidence="5">
    <location>
        <begin position="228"/>
        <end position="249"/>
    </location>
</feature>
<dbReference type="InterPro" id="IPR037185">
    <property type="entry name" value="EmrE-like"/>
</dbReference>
<evidence type="ECO:0000256" key="1">
    <source>
        <dbReference type="ARBA" id="ARBA00004141"/>
    </source>
</evidence>
<feature type="transmembrane region" description="Helical" evidence="5">
    <location>
        <begin position="170"/>
        <end position="189"/>
    </location>
</feature>
<comment type="caution">
    <text evidence="7">The sequence shown here is derived from an EMBL/GenBank/DDBJ whole genome shotgun (WGS) entry which is preliminary data.</text>
</comment>
<gene>
    <name evidence="7" type="ORF">EGC76_04750</name>
</gene>
<dbReference type="OrthoDB" id="321830at2"/>
<feature type="transmembrane region" description="Helical" evidence="5">
    <location>
        <begin position="62"/>
        <end position="81"/>
    </location>
</feature>
<evidence type="ECO:0000259" key="6">
    <source>
        <dbReference type="Pfam" id="PF00892"/>
    </source>
</evidence>
<dbReference type="InterPro" id="IPR000620">
    <property type="entry name" value="EamA_dom"/>
</dbReference>
<evidence type="ECO:0000313" key="8">
    <source>
        <dbReference type="Proteomes" id="UP000288789"/>
    </source>
</evidence>
<keyword evidence="4 5" id="KW-0472">Membrane</keyword>
<dbReference type="InterPro" id="IPR050638">
    <property type="entry name" value="AA-Vitamin_Transporters"/>
</dbReference>
<proteinExistence type="predicted"/>
<evidence type="ECO:0000256" key="2">
    <source>
        <dbReference type="ARBA" id="ARBA00022692"/>
    </source>
</evidence>
<evidence type="ECO:0000256" key="3">
    <source>
        <dbReference type="ARBA" id="ARBA00022989"/>
    </source>
</evidence>
<accession>A0A451GF92</accession>
<feature type="transmembrane region" description="Helical" evidence="5">
    <location>
        <begin position="201"/>
        <end position="221"/>
    </location>
</feature>
<feature type="domain" description="EamA" evidence="6">
    <location>
        <begin position="143"/>
        <end position="271"/>
    </location>
</feature>
<feature type="transmembrane region" description="Helical" evidence="5">
    <location>
        <begin position="140"/>
        <end position="158"/>
    </location>
</feature>
<dbReference type="PANTHER" id="PTHR32322:SF9">
    <property type="entry name" value="AMINO-ACID METABOLITE EFFLUX PUMP-RELATED"/>
    <property type="match status" value="1"/>
</dbReference>
<keyword evidence="8" id="KW-1185">Reference proteome</keyword>
<protein>
    <submittedName>
        <fullName evidence="7">DMT family transporter</fullName>
    </submittedName>
</protein>
<evidence type="ECO:0000313" key="7">
    <source>
        <dbReference type="EMBL" id="RWU11811.1"/>
    </source>
</evidence>
<name>A0A451GF92_9GAMM</name>
<dbReference type="SUPFAM" id="SSF103481">
    <property type="entry name" value="Multidrug resistance efflux transporter EmrE"/>
    <property type="match status" value="1"/>
</dbReference>
<dbReference type="Pfam" id="PF00892">
    <property type="entry name" value="EamA"/>
    <property type="match status" value="1"/>
</dbReference>
<feature type="transmembrane region" description="Helical" evidence="5">
    <location>
        <begin position="28"/>
        <end position="46"/>
    </location>
</feature>
<comment type="subcellular location">
    <subcellularLocation>
        <location evidence="1">Membrane</location>
        <topology evidence="1">Multi-pass membrane protein</topology>
    </subcellularLocation>
</comment>
<reference evidence="7 8" key="1">
    <citation type="submission" date="2018-12" db="EMBL/GenBank/DDBJ databases">
        <authorList>
            <person name="Li A."/>
            <person name="Zhang M."/>
            <person name="Zhu H."/>
        </authorList>
    </citation>
    <scope>NUCLEOTIDE SEQUENCE [LARGE SCALE GENOMIC DNA]</scope>
    <source>
        <strain evidence="7 8">R04H25</strain>
    </source>
</reference>
<dbReference type="Proteomes" id="UP000288789">
    <property type="component" value="Unassembled WGS sequence"/>
</dbReference>
<keyword evidence="2 5" id="KW-0812">Transmembrane</keyword>
<sequence length="277" mass="29397">MALFAFAGNSVIARYALLEPAIDPASFIIIRILSGAVTLWILLTLLQQRTVKSKRRITTKGSWWGALMLSVYAIAFSYAYVELETGFGALVLFAAVQLTMLGVNISRGVLLTKAEWVGCIIAFGGLAYLVAPTISVPDSLLASITMIMAGSAWGFYSLHGRGRVNPLADTTYNFVRAAPIVIVALLFALPDAAVTSEGILLAVLSGSVTSGLGYAVWYLVLPRLSVTTAAIGQLSVPLIAAYGGVLFAGELFTRQLVIAASLIIGGILIVSWKNKPR</sequence>
<evidence type="ECO:0000256" key="4">
    <source>
        <dbReference type="ARBA" id="ARBA00023136"/>
    </source>
</evidence>
<feature type="transmembrane region" description="Helical" evidence="5">
    <location>
        <begin position="87"/>
        <end position="104"/>
    </location>
</feature>
<feature type="transmembrane region" description="Helical" evidence="5">
    <location>
        <begin position="255"/>
        <end position="272"/>
    </location>
</feature>